<reference evidence="2" key="1">
    <citation type="submission" date="2023-03" db="EMBL/GenBank/DDBJ databases">
        <title>Massive genome expansion in bonnet fungi (Mycena s.s.) driven by repeated elements and novel gene families across ecological guilds.</title>
        <authorList>
            <consortium name="Lawrence Berkeley National Laboratory"/>
            <person name="Harder C.B."/>
            <person name="Miyauchi S."/>
            <person name="Viragh M."/>
            <person name="Kuo A."/>
            <person name="Thoen E."/>
            <person name="Andreopoulos B."/>
            <person name="Lu D."/>
            <person name="Skrede I."/>
            <person name="Drula E."/>
            <person name="Henrissat B."/>
            <person name="Morin E."/>
            <person name="Kohler A."/>
            <person name="Barry K."/>
            <person name="LaButti K."/>
            <person name="Morin E."/>
            <person name="Salamov A."/>
            <person name="Lipzen A."/>
            <person name="Mereny Z."/>
            <person name="Hegedus B."/>
            <person name="Baldrian P."/>
            <person name="Stursova M."/>
            <person name="Weitz H."/>
            <person name="Taylor A."/>
            <person name="Grigoriev I.V."/>
            <person name="Nagy L.G."/>
            <person name="Martin F."/>
            <person name="Kauserud H."/>
        </authorList>
    </citation>
    <scope>NUCLEOTIDE SEQUENCE</scope>
    <source>
        <strain evidence="2">9144</strain>
    </source>
</reference>
<gene>
    <name evidence="2" type="ORF">GGX14DRAFT_397923</name>
</gene>
<evidence type="ECO:0000313" key="3">
    <source>
        <dbReference type="Proteomes" id="UP001219525"/>
    </source>
</evidence>
<proteinExistence type="predicted"/>
<protein>
    <submittedName>
        <fullName evidence="2">Uncharacterized protein</fullName>
    </submittedName>
</protein>
<evidence type="ECO:0000313" key="2">
    <source>
        <dbReference type="EMBL" id="KAJ7204987.1"/>
    </source>
</evidence>
<comment type="caution">
    <text evidence="2">The sequence shown here is derived from an EMBL/GenBank/DDBJ whole genome shotgun (WGS) entry which is preliminary data.</text>
</comment>
<dbReference type="Proteomes" id="UP001219525">
    <property type="component" value="Unassembled WGS sequence"/>
</dbReference>
<feature type="compositionally biased region" description="Acidic residues" evidence="1">
    <location>
        <begin position="35"/>
        <end position="45"/>
    </location>
</feature>
<sequence>MPRETDRQWITDVALDMIITLRFVETICDDSMDADLFDSDDEDPDGTQSSSDSDTDIINSNSLSTTLIQGLKDIYSHRYLADRRAIQKSTEFAALLTNTWKVDRPEIFRSYLRLTPGAFDQLVEGIENDPVFHNNSELAEQLPVEYQVAIILF</sequence>
<organism evidence="2 3">
    <name type="scientific">Mycena pura</name>
    <dbReference type="NCBI Taxonomy" id="153505"/>
    <lineage>
        <taxon>Eukaryota</taxon>
        <taxon>Fungi</taxon>
        <taxon>Dikarya</taxon>
        <taxon>Basidiomycota</taxon>
        <taxon>Agaricomycotina</taxon>
        <taxon>Agaricomycetes</taxon>
        <taxon>Agaricomycetidae</taxon>
        <taxon>Agaricales</taxon>
        <taxon>Marasmiineae</taxon>
        <taxon>Mycenaceae</taxon>
        <taxon>Mycena</taxon>
    </lineage>
</organism>
<evidence type="ECO:0000256" key="1">
    <source>
        <dbReference type="SAM" id="MobiDB-lite"/>
    </source>
</evidence>
<feature type="compositionally biased region" description="Low complexity" evidence="1">
    <location>
        <begin position="49"/>
        <end position="59"/>
    </location>
</feature>
<dbReference type="EMBL" id="JARJCW010000045">
    <property type="protein sequence ID" value="KAJ7204987.1"/>
    <property type="molecule type" value="Genomic_DNA"/>
</dbReference>
<feature type="region of interest" description="Disordered" evidence="1">
    <location>
        <begin position="35"/>
        <end position="59"/>
    </location>
</feature>
<keyword evidence="3" id="KW-1185">Reference proteome</keyword>
<dbReference type="AlphaFoldDB" id="A0AAD6YC28"/>
<name>A0AAD6YC28_9AGAR</name>
<accession>A0AAD6YC28</accession>